<dbReference type="GO" id="GO:0042601">
    <property type="term" value="C:endospore-forming forespore"/>
    <property type="evidence" value="ECO:0007669"/>
    <property type="project" value="InterPro"/>
</dbReference>
<keyword evidence="6" id="KW-1185">Reference proteome</keyword>
<dbReference type="Proteomes" id="UP000269573">
    <property type="component" value="Unassembled WGS sequence"/>
</dbReference>
<organism evidence="5 6">
    <name type="scientific">Brevibacillus nitrificans</name>
    <dbReference type="NCBI Taxonomy" id="651560"/>
    <lineage>
        <taxon>Bacteria</taxon>
        <taxon>Bacillati</taxon>
        <taxon>Bacillota</taxon>
        <taxon>Bacilli</taxon>
        <taxon>Bacillales</taxon>
        <taxon>Paenibacillaceae</taxon>
        <taxon>Brevibacillus</taxon>
    </lineage>
</organism>
<protein>
    <submittedName>
        <fullName evidence="5">H-type small acid-soluble spore protein</fullName>
    </submittedName>
</protein>
<comment type="caution">
    <text evidence="5">The sequence shown here is derived from an EMBL/GenBank/DDBJ whole genome shotgun (WGS) entry which is preliminary data.</text>
</comment>
<dbReference type="RefSeq" id="WP_122926927.1">
    <property type="nucleotide sequence ID" value="NZ_RHHU01000028.1"/>
</dbReference>
<accession>A0A3M8CT83</accession>
<dbReference type="GO" id="GO:0030435">
    <property type="term" value="P:sporulation resulting in formation of a cellular spore"/>
    <property type="evidence" value="ECO:0007669"/>
    <property type="project" value="UniProtKB-KW"/>
</dbReference>
<reference evidence="5 6" key="1">
    <citation type="submission" date="2018-10" db="EMBL/GenBank/DDBJ databases">
        <title>Phylogenomics of Brevibacillus.</title>
        <authorList>
            <person name="Dunlap C."/>
        </authorList>
    </citation>
    <scope>NUCLEOTIDE SEQUENCE [LARGE SCALE GENOMIC DNA]</scope>
    <source>
        <strain evidence="5 6">JCM 15774</strain>
    </source>
</reference>
<comment type="similarity">
    <text evidence="2">Belongs to the SspH family.</text>
</comment>
<evidence type="ECO:0000256" key="3">
    <source>
        <dbReference type="ARBA" id="ARBA00022969"/>
    </source>
</evidence>
<dbReference type="EMBL" id="RHHU01000028">
    <property type="protein sequence ID" value="RNB78055.1"/>
    <property type="molecule type" value="Genomic_DNA"/>
</dbReference>
<gene>
    <name evidence="5" type="ORF">EDM59_29925</name>
</gene>
<dbReference type="AlphaFoldDB" id="A0A3M8CT83"/>
<name>A0A3M8CT83_9BACL</name>
<dbReference type="Pfam" id="PF08141">
    <property type="entry name" value="SspH"/>
    <property type="match status" value="1"/>
</dbReference>
<keyword evidence="3" id="KW-0749">Sporulation</keyword>
<dbReference type="HAMAP" id="MF_00667">
    <property type="entry name" value="SspH"/>
    <property type="match status" value="1"/>
</dbReference>
<evidence type="ECO:0000256" key="4">
    <source>
        <dbReference type="SAM" id="MobiDB-lite"/>
    </source>
</evidence>
<sequence length="62" mass="7146">MDLTRAQEIVHSSEKIVVHYKGDSVWIDELDESTQTARIHTERNPASSLRVQVGQLEEKRDL</sequence>
<comment type="subcellular location">
    <subcellularLocation>
        <location evidence="1">Spore core</location>
    </subcellularLocation>
</comment>
<evidence type="ECO:0000313" key="6">
    <source>
        <dbReference type="Proteomes" id="UP000269573"/>
    </source>
</evidence>
<proteinExistence type="inferred from homology"/>
<evidence type="ECO:0000256" key="2">
    <source>
        <dbReference type="ARBA" id="ARBA00006573"/>
    </source>
</evidence>
<feature type="region of interest" description="Disordered" evidence="4">
    <location>
        <begin position="43"/>
        <end position="62"/>
    </location>
</feature>
<dbReference type="GO" id="GO:0030436">
    <property type="term" value="P:asexual sporulation"/>
    <property type="evidence" value="ECO:0007669"/>
    <property type="project" value="InterPro"/>
</dbReference>
<dbReference type="NCBIfam" id="TIGR02861">
    <property type="entry name" value="SASP_H"/>
    <property type="match status" value="1"/>
</dbReference>
<evidence type="ECO:0000256" key="1">
    <source>
        <dbReference type="ARBA" id="ARBA00004288"/>
    </source>
</evidence>
<dbReference type="InterPro" id="IPR012610">
    <property type="entry name" value="SASP_SspH"/>
</dbReference>
<evidence type="ECO:0000313" key="5">
    <source>
        <dbReference type="EMBL" id="RNB78055.1"/>
    </source>
</evidence>